<dbReference type="InterPro" id="IPR014004">
    <property type="entry name" value="Transpt-assoc_nodulatn_dom_bac"/>
</dbReference>
<keyword evidence="4" id="KW-1185">Reference proteome</keyword>
<evidence type="ECO:0000313" key="3">
    <source>
        <dbReference type="EMBL" id="MEZ0474532.1"/>
    </source>
</evidence>
<dbReference type="EMBL" id="JBFWIC010000008">
    <property type="protein sequence ID" value="MEZ0474532.1"/>
    <property type="molecule type" value="Genomic_DNA"/>
</dbReference>
<sequence length="120" mass="12429">MMLNKYPRTALAAALSAALLFIAGGALAQDTGTEPEEQMDSEQPVDDTWITTKVKSSLLADTDVAGLEIDVETVNGVVTLSGSVDDEAQIEEARRIAADIDGVAEVDASGLTTVSGTSDD</sequence>
<gene>
    <name evidence="3" type="ORF">AB6713_07855</name>
</gene>
<keyword evidence="1" id="KW-0732">Signal</keyword>
<dbReference type="SMART" id="SM00749">
    <property type="entry name" value="BON"/>
    <property type="match status" value="1"/>
</dbReference>
<feature type="domain" description="BON" evidence="2">
    <location>
        <begin position="46"/>
        <end position="115"/>
    </location>
</feature>
<proteinExistence type="predicted"/>
<evidence type="ECO:0000259" key="2">
    <source>
        <dbReference type="PROSITE" id="PS50914"/>
    </source>
</evidence>
<dbReference type="InterPro" id="IPR051686">
    <property type="entry name" value="Lipoprotein_DolP"/>
</dbReference>
<comment type="caution">
    <text evidence="3">The sequence shown here is derived from an EMBL/GenBank/DDBJ whole genome shotgun (WGS) entry which is preliminary data.</text>
</comment>
<dbReference type="Gene3D" id="3.30.1340.30">
    <property type="match status" value="1"/>
</dbReference>
<name>A0ABV4HP77_9GAMM</name>
<dbReference type="PANTHER" id="PTHR34606:SF15">
    <property type="entry name" value="BON DOMAIN-CONTAINING PROTEIN"/>
    <property type="match status" value="1"/>
</dbReference>
<protein>
    <submittedName>
        <fullName evidence="3">BON domain-containing protein</fullName>
    </submittedName>
</protein>
<feature type="signal peptide" evidence="1">
    <location>
        <begin position="1"/>
        <end position="28"/>
    </location>
</feature>
<reference evidence="3 4" key="1">
    <citation type="submission" date="2024-07" db="EMBL/GenBank/DDBJ databases">
        <title>Luteimonas salilacus sp. nov., isolated from the shore soil of Salt Lake in Tibet of China.</title>
        <authorList>
            <person name="Zhang X."/>
            <person name="Li A."/>
        </authorList>
    </citation>
    <scope>NUCLEOTIDE SEQUENCE [LARGE SCALE GENOMIC DNA]</scope>
    <source>
        <strain evidence="3 4">B3-2-R+30</strain>
    </source>
</reference>
<dbReference type="Proteomes" id="UP001566331">
    <property type="component" value="Unassembled WGS sequence"/>
</dbReference>
<dbReference type="InterPro" id="IPR007055">
    <property type="entry name" value="BON_dom"/>
</dbReference>
<dbReference type="Pfam" id="PF04972">
    <property type="entry name" value="BON"/>
    <property type="match status" value="1"/>
</dbReference>
<dbReference type="PROSITE" id="PS50914">
    <property type="entry name" value="BON"/>
    <property type="match status" value="1"/>
</dbReference>
<organism evidence="3 4">
    <name type="scientific">Luteimonas salinilitoris</name>
    <dbReference type="NCBI Taxonomy" id="3237697"/>
    <lineage>
        <taxon>Bacteria</taxon>
        <taxon>Pseudomonadati</taxon>
        <taxon>Pseudomonadota</taxon>
        <taxon>Gammaproteobacteria</taxon>
        <taxon>Lysobacterales</taxon>
        <taxon>Lysobacteraceae</taxon>
        <taxon>Luteimonas</taxon>
    </lineage>
</organism>
<dbReference type="RefSeq" id="WP_370563852.1">
    <property type="nucleotide sequence ID" value="NZ_JBFWIB010000005.1"/>
</dbReference>
<evidence type="ECO:0000313" key="4">
    <source>
        <dbReference type="Proteomes" id="UP001566331"/>
    </source>
</evidence>
<dbReference type="PANTHER" id="PTHR34606">
    <property type="entry name" value="BON DOMAIN-CONTAINING PROTEIN"/>
    <property type="match status" value="1"/>
</dbReference>
<feature type="chain" id="PRO_5047419340" evidence="1">
    <location>
        <begin position="29"/>
        <end position="120"/>
    </location>
</feature>
<accession>A0ABV4HP77</accession>
<evidence type="ECO:0000256" key="1">
    <source>
        <dbReference type="SAM" id="SignalP"/>
    </source>
</evidence>